<dbReference type="GeneID" id="10504236"/>
<feature type="region of interest" description="Disordered" evidence="1">
    <location>
        <begin position="1"/>
        <end position="100"/>
    </location>
</feature>
<accession>F0ZR28</accession>
<protein>
    <submittedName>
        <fullName evidence="2">Uncharacterized protein</fullName>
    </submittedName>
</protein>
<feature type="compositionally biased region" description="Acidic residues" evidence="1">
    <location>
        <begin position="42"/>
        <end position="96"/>
    </location>
</feature>
<gene>
    <name evidence="2" type="ORF">DICPUDRAFT_154335</name>
</gene>
<dbReference type="InParanoid" id="F0ZR28"/>
<reference evidence="3" key="1">
    <citation type="journal article" date="2011" name="Genome Biol.">
        <title>Comparative genomics of the social amoebae Dictyostelium discoideum and Dictyostelium purpureum.</title>
        <authorList>
            <consortium name="US DOE Joint Genome Institute (JGI-PGF)"/>
            <person name="Sucgang R."/>
            <person name="Kuo A."/>
            <person name="Tian X."/>
            <person name="Salerno W."/>
            <person name="Parikh A."/>
            <person name="Feasley C.L."/>
            <person name="Dalin E."/>
            <person name="Tu H."/>
            <person name="Huang E."/>
            <person name="Barry K."/>
            <person name="Lindquist E."/>
            <person name="Shapiro H."/>
            <person name="Bruce D."/>
            <person name="Schmutz J."/>
            <person name="Salamov A."/>
            <person name="Fey P."/>
            <person name="Gaudet P."/>
            <person name="Anjard C."/>
            <person name="Babu M.M."/>
            <person name="Basu S."/>
            <person name="Bushmanova Y."/>
            <person name="van der Wel H."/>
            <person name="Katoh-Kurasawa M."/>
            <person name="Dinh C."/>
            <person name="Coutinho P.M."/>
            <person name="Saito T."/>
            <person name="Elias M."/>
            <person name="Schaap P."/>
            <person name="Kay R.R."/>
            <person name="Henrissat B."/>
            <person name="Eichinger L."/>
            <person name="Rivero F."/>
            <person name="Putnam N.H."/>
            <person name="West C.M."/>
            <person name="Loomis W.F."/>
            <person name="Chisholm R.L."/>
            <person name="Shaulsky G."/>
            <person name="Strassmann J.E."/>
            <person name="Queller D.C."/>
            <person name="Kuspa A."/>
            <person name="Grigoriev I.V."/>
        </authorList>
    </citation>
    <scope>NUCLEOTIDE SEQUENCE [LARGE SCALE GENOMIC DNA]</scope>
    <source>
        <strain evidence="3">QSDP1</strain>
    </source>
</reference>
<feature type="region of interest" description="Disordered" evidence="1">
    <location>
        <begin position="180"/>
        <end position="211"/>
    </location>
</feature>
<dbReference type="VEuPathDB" id="AmoebaDB:DICPUDRAFT_154335"/>
<dbReference type="eggNOG" id="ENOG502R9FH">
    <property type="taxonomic scope" value="Eukaryota"/>
</dbReference>
<name>F0ZR28_DICPU</name>
<dbReference type="Proteomes" id="UP000001064">
    <property type="component" value="Unassembled WGS sequence"/>
</dbReference>
<dbReference type="AlphaFoldDB" id="F0ZR28"/>
<feature type="compositionally biased region" description="Acidic residues" evidence="1">
    <location>
        <begin position="182"/>
        <end position="199"/>
    </location>
</feature>
<dbReference type="KEGG" id="dpp:DICPUDRAFT_154335"/>
<dbReference type="EMBL" id="GL871134">
    <property type="protein sequence ID" value="EGC33612.1"/>
    <property type="molecule type" value="Genomic_DNA"/>
</dbReference>
<feature type="compositionally biased region" description="Basic and acidic residues" evidence="1">
    <location>
        <begin position="555"/>
        <end position="570"/>
    </location>
</feature>
<feature type="compositionally biased region" description="Basic and acidic residues" evidence="1">
    <location>
        <begin position="9"/>
        <end position="18"/>
    </location>
</feature>
<feature type="compositionally biased region" description="Acidic residues" evidence="1">
    <location>
        <begin position="599"/>
        <end position="611"/>
    </location>
</feature>
<evidence type="ECO:0000313" key="2">
    <source>
        <dbReference type="EMBL" id="EGC33612.1"/>
    </source>
</evidence>
<feature type="compositionally biased region" description="Acidic residues" evidence="1">
    <location>
        <begin position="571"/>
        <end position="588"/>
    </location>
</feature>
<evidence type="ECO:0000256" key="1">
    <source>
        <dbReference type="SAM" id="MobiDB-lite"/>
    </source>
</evidence>
<evidence type="ECO:0000313" key="3">
    <source>
        <dbReference type="Proteomes" id="UP000001064"/>
    </source>
</evidence>
<dbReference type="OrthoDB" id="21090at2759"/>
<keyword evidence="3" id="KW-1185">Reference proteome</keyword>
<feature type="region of interest" description="Disordered" evidence="1">
    <location>
        <begin position="545"/>
        <end position="611"/>
    </location>
</feature>
<dbReference type="PANTHER" id="PTHR36812">
    <property type="entry name" value="NEUROFILAMENT TRIPLET M PROTEIN-LIKE PROTEIN"/>
    <property type="match status" value="1"/>
</dbReference>
<dbReference type="RefSeq" id="XP_003289880.1">
    <property type="nucleotide sequence ID" value="XM_003289832.1"/>
</dbReference>
<dbReference type="OMA" id="SMMTSFD"/>
<dbReference type="PANTHER" id="PTHR36812:SF9">
    <property type="entry name" value="MYB-LIKE PROTEIN X ISOFORM X1"/>
    <property type="match status" value="1"/>
</dbReference>
<proteinExistence type="predicted"/>
<organism evidence="2 3">
    <name type="scientific">Dictyostelium purpureum</name>
    <name type="common">Slime mold</name>
    <dbReference type="NCBI Taxonomy" id="5786"/>
    <lineage>
        <taxon>Eukaryota</taxon>
        <taxon>Amoebozoa</taxon>
        <taxon>Evosea</taxon>
        <taxon>Eumycetozoa</taxon>
        <taxon>Dictyostelia</taxon>
        <taxon>Dictyosteliales</taxon>
        <taxon>Dictyosteliaceae</taxon>
        <taxon>Dictyostelium</taxon>
    </lineage>
</organism>
<sequence length="611" mass="71093">MAVAKKRLLNNEDNEKPLKQIKINTKIQEEEEEDNVQSTEQHDDDDEHISLGEEDNSEEIESEEDQEIESEQEQEEGQEEEQEEEQKEEEEQDEEPEDKKLLNKLNNEQILANRFISTMADSFSQVLQNKKTHIGALRGLYFESINQIKHETIRELLFKPRSWHMFYKLVKKSIGEISKSEGDEDDINMKEESDDDNQEEKEKAEVDASDEEDNFTDQVFKNLLSYNIIGGKESLITQIKKQCEMNHLHKQSISLLSQEDKYFKYYKITDDHNSLYDLLDKYIMFSFTLDDISNSYLNVLITILNSIKDENIPLVNFEKIYKSLRKFLSISSPLLNKIFKENTTNKSSTSTSDNEIDPNLIKFLIQFSGLLFKFSLLLNSNSTIDMKQNYESDYSIVKLLLGKSNYLAKLVSMMTSFDFSQPQFLPKQQQKDSFISLFLNQFIQESKLSSPPSNPVSYLKSRILCERGINVLTKLKDPLFTKLKISSATLPVPESLLNFIKENPTLLVKSHKNMDDTQAIRQLKLDSLLNILVKYEEYLEKLQKEQKEQEEEGEDYIKDHFTIDKGGNKDEETEDNDEAAQQDLDDSIIENQPKSLLDFLDEDDLNSDSDE</sequence>